<gene>
    <name evidence="1" type="ORF">JT25_018585</name>
</gene>
<organism evidence="1 2">
    <name type="scientific">Methylomonas denitrificans</name>
    <dbReference type="NCBI Taxonomy" id="1538553"/>
    <lineage>
        <taxon>Bacteria</taxon>
        <taxon>Pseudomonadati</taxon>
        <taxon>Pseudomonadota</taxon>
        <taxon>Gammaproteobacteria</taxon>
        <taxon>Methylococcales</taxon>
        <taxon>Methylococcaceae</taxon>
        <taxon>Methylomonas</taxon>
    </lineage>
</organism>
<dbReference type="STRING" id="1538553.JT25_018585"/>
<evidence type="ECO:0000313" key="2">
    <source>
        <dbReference type="Proteomes" id="UP000030512"/>
    </source>
</evidence>
<evidence type="ECO:0000313" key="1">
    <source>
        <dbReference type="EMBL" id="AMK78472.1"/>
    </source>
</evidence>
<sequence length="171" mass="19899">MVQIEGCIRSASVEEIEFAKSDSPLDKQTAITNSILREIRALSGVDIQTFEQVSAYLLENPQHDQEISRIFQESGYLYFWQIDVQKNPWHYDSEAFLALDVPRSQKIEVANAQRDSAENQLKQFQFMHIQYMQLWQKMQLQYFALEIALYLKLIELTKSRVAAAEYVLANA</sequence>
<reference evidence="1 2" key="1">
    <citation type="journal article" date="2015" name="Environ. Microbiol.">
        <title>Methane oxidation coupled to nitrate reduction under hypoxia by the Gammaproteobacterium Methylomonas denitrificans, sp. nov. type strain FJG1.</title>
        <authorList>
            <person name="Kits K.D."/>
            <person name="Klotz M.G."/>
            <person name="Stein L.Y."/>
        </authorList>
    </citation>
    <scope>NUCLEOTIDE SEQUENCE [LARGE SCALE GENOMIC DNA]</scope>
    <source>
        <strain evidence="1 2">FJG1</strain>
    </source>
</reference>
<accession>A0A126T8S6</accession>
<dbReference type="EMBL" id="CP014476">
    <property type="protein sequence ID" value="AMK78472.1"/>
    <property type="molecule type" value="Genomic_DNA"/>
</dbReference>
<keyword evidence="2" id="KW-1185">Reference proteome</keyword>
<protein>
    <submittedName>
        <fullName evidence="1">Uncharacterized protein</fullName>
    </submittedName>
</protein>
<dbReference type="KEGG" id="mdn:JT25_018585"/>
<proteinExistence type="predicted"/>
<name>A0A126T8S6_9GAMM</name>
<dbReference type="AlphaFoldDB" id="A0A126T8S6"/>
<dbReference type="Proteomes" id="UP000030512">
    <property type="component" value="Chromosome"/>
</dbReference>